<protein>
    <submittedName>
        <fullName evidence="6">Flavin reductase (DIM6/NTAB) family NADH-FMN oxidoreductase RutF</fullName>
    </submittedName>
</protein>
<dbReference type="Gene3D" id="2.30.110.10">
    <property type="entry name" value="Electron Transport, Fmn-binding Protein, Chain A"/>
    <property type="match status" value="1"/>
</dbReference>
<dbReference type="PANTHER" id="PTHR43567:SF1">
    <property type="entry name" value="FLAVOREDOXIN"/>
    <property type="match status" value="1"/>
</dbReference>
<feature type="compositionally biased region" description="Basic residues" evidence="4">
    <location>
        <begin position="201"/>
        <end position="213"/>
    </location>
</feature>
<evidence type="ECO:0000256" key="4">
    <source>
        <dbReference type="SAM" id="MobiDB-lite"/>
    </source>
</evidence>
<name>A0A4R6Q0E8_9FIRM</name>
<evidence type="ECO:0000259" key="5">
    <source>
        <dbReference type="SMART" id="SM00903"/>
    </source>
</evidence>
<comment type="similarity">
    <text evidence="3">Belongs to the flavoredoxin family.</text>
</comment>
<proteinExistence type="inferred from homology"/>
<dbReference type="InterPro" id="IPR002563">
    <property type="entry name" value="Flavin_Rdtase-like_dom"/>
</dbReference>
<dbReference type="GO" id="GO:0016646">
    <property type="term" value="F:oxidoreductase activity, acting on the CH-NH group of donors, NAD or NADP as acceptor"/>
    <property type="evidence" value="ECO:0007669"/>
    <property type="project" value="UniProtKB-ARBA"/>
</dbReference>
<dbReference type="PANTHER" id="PTHR43567">
    <property type="entry name" value="FLAVOREDOXIN-RELATED-RELATED"/>
    <property type="match status" value="1"/>
</dbReference>
<comment type="cofactor">
    <cofactor evidence="1">
        <name>FMN</name>
        <dbReference type="ChEBI" id="CHEBI:58210"/>
    </cofactor>
</comment>
<evidence type="ECO:0000313" key="6">
    <source>
        <dbReference type="EMBL" id="TDP54611.1"/>
    </source>
</evidence>
<dbReference type="InterPro" id="IPR012349">
    <property type="entry name" value="Split_barrel_FMN-bd"/>
</dbReference>
<comment type="caution">
    <text evidence="6">The sequence shown here is derived from an EMBL/GenBank/DDBJ whole genome shotgun (WGS) entry which is preliminary data.</text>
</comment>
<evidence type="ECO:0000256" key="3">
    <source>
        <dbReference type="ARBA" id="ARBA00038054"/>
    </source>
</evidence>
<dbReference type="SUPFAM" id="SSF50475">
    <property type="entry name" value="FMN-binding split barrel"/>
    <property type="match status" value="1"/>
</dbReference>
<gene>
    <name evidence="6" type="ORF">EV211_12019</name>
</gene>
<dbReference type="AlphaFoldDB" id="A0A4R6Q0E8"/>
<keyword evidence="2" id="KW-0285">Flavoprotein</keyword>
<organism evidence="6 7">
    <name type="scientific">Aminicella lysinilytica</name>
    <dbReference type="NCBI Taxonomy" id="433323"/>
    <lineage>
        <taxon>Bacteria</taxon>
        <taxon>Bacillati</taxon>
        <taxon>Bacillota</taxon>
        <taxon>Clostridia</taxon>
        <taxon>Peptostreptococcales</taxon>
        <taxon>Anaerovoracaceae</taxon>
        <taxon>Aminicella</taxon>
    </lineage>
</organism>
<dbReference type="Pfam" id="PF01613">
    <property type="entry name" value="Flavin_Reduct"/>
    <property type="match status" value="1"/>
</dbReference>
<sequence>MKKRTMKPGTMLNPVPAVVVSCRSGGKNNLITIAWTGIVNSEPPMTYISVRKSRFSHDMIEKSGEYVINMVSESQTKDMDYCGVRSGRDVDKFKDCDFTAVAADIVAAPLIDEAPVNLECIVKEVRHYPSHDMFVAEIVKVHAADELFDETGRLCLEDAGLVTFCHGEYYGIKKKPLGKFGYSIMKPKTRRRVNREAMDRNRKKRNSRRKPRR</sequence>
<feature type="region of interest" description="Disordered" evidence="4">
    <location>
        <begin position="190"/>
        <end position="213"/>
    </location>
</feature>
<accession>A0A4R6Q0E8</accession>
<dbReference type="PROSITE" id="PS51257">
    <property type="entry name" value="PROKAR_LIPOPROTEIN"/>
    <property type="match status" value="1"/>
</dbReference>
<dbReference type="GO" id="GO:0010181">
    <property type="term" value="F:FMN binding"/>
    <property type="evidence" value="ECO:0007669"/>
    <property type="project" value="InterPro"/>
</dbReference>
<evidence type="ECO:0000256" key="1">
    <source>
        <dbReference type="ARBA" id="ARBA00001917"/>
    </source>
</evidence>
<keyword evidence="7" id="KW-1185">Reference proteome</keyword>
<feature type="domain" description="Flavin reductase like" evidence="5">
    <location>
        <begin position="11"/>
        <end position="156"/>
    </location>
</feature>
<evidence type="ECO:0000256" key="2">
    <source>
        <dbReference type="ARBA" id="ARBA00022630"/>
    </source>
</evidence>
<dbReference type="Proteomes" id="UP000295500">
    <property type="component" value="Unassembled WGS sequence"/>
</dbReference>
<dbReference type="EMBL" id="SNXO01000020">
    <property type="protein sequence ID" value="TDP54611.1"/>
    <property type="molecule type" value="Genomic_DNA"/>
</dbReference>
<dbReference type="OrthoDB" id="9794638at2"/>
<dbReference type="RefSeq" id="WP_133528586.1">
    <property type="nucleotide sequence ID" value="NZ_CALCQM010000036.1"/>
</dbReference>
<dbReference type="SMART" id="SM00903">
    <property type="entry name" value="Flavin_Reduct"/>
    <property type="match status" value="1"/>
</dbReference>
<dbReference type="InterPro" id="IPR052174">
    <property type="entry name" value="Flavoredoxin"/>
</dbReference>
<evidence type="ECO:0000313" key="7">
    <source>
        <dbReference type="Proteomes" id="UP000295500"/>
    </source>
</evidence>
<reference evidence="6 7" key="1">
    <citation type="submission" date="2019-03" db="EMBL/GenBank/DDBJ databases">
        <title>Genomic Encyclopedia of Type Strains, Phase IV (KMG-IV): sequencing the most valuable type-strain genomes for metagenomic binning, comparative biology and taxonomic classification.</title>
        <authorList>
            <person name="Goeker M."/>
        </authorList>
    </citation>
    <scope>NUCLEOTIDE SEQUENCE [LARGE SCALE GENOMIC DNA]</scope>
    <source>
        <strain evidence="6 7">DSM 28287</strain>
    </source>
</reference>